<feature type="region of interest" description="Disordered" evidence="1">
    <location>
        <begin position="30"/>
        <end position="68"/>
    </location>
</feature>
<dbReference type="EMBL" id="DWVP01000020">
    <property type="protein sequence ID" value="HJC85611.1"/>
    <property type="molecule type" value="Genomic_DNA"/>
</dbReference>
<evidence type="ECO:0000313" key="3">
    <source>
        <dbReference type="Proteomes" id="UP000823858"/>
    </source>
</evidence>
<gene>
    <name evidence="2" type="ORF">H9751_08715</name>
</gene>
<dbReference type="Proteomes" id="UP000823858">
    <property type="component" value="Unassembled WGS sequence"/>
</dbReference>
<reference evidence="2" key="2">
    <citation type="submission" date="2021-04" db="EMBL/GenBank/DDBJ databases">
        <authorList>
            <person name="Gilroy R."/>
        </authorList>
    </citation>
    <scope>NUCLEOTIDE SEQUENCE</scope>
    <source>
        <strain evidence="2">ChiHjej13B12-4958</strain>
    </source>
</reference>
<feature type="compositionally biased region" description="Polar residues" evidence="1">
    <location>
        <begin position="36"/>
        <end position="51"/>
    </location>
</feature>
<evidence type="ECO:0000256" key="1">
    <source>
        <dbReference type="SAM" id="MobiDB-lite"/>
    </source>
</evidence>
<accession>A0A9D2QFP3</accession>
<reference evidence="2" key="1">
    <citation type="journal article" date="2021" name="PeerJ">
        <title>Extensive microbial diversity within the chicken gut microbiome revealed by metagenomics and culture.</title>
        <authorList>
            <person name="Gilroy R."/>
            <person name="Ravi A."/>
            <person name="Getino M."/>
            <person name="Pursley I."/>
            <person name="Horton D.L."/>
            <person name="Alikhan N.F."/>
            <person name="Baker D."/>
            <person name="Gharbi K."/>
            <person name="Hall N."/>
            <person name="Watson M."/>
            <person name="Adriaenssens E.M."/>
            <person name="Foster-Nyarko E."/>
            <person name="Jarju S."/>
            <person name="Secka A."/>
            <person name="Antonio M."/>
            <person name="Oren A."/>
            <person name="Chaudhuri R.R."/>
            <person name="La Ragione R."/>
            <person name="Hildebrand F."/>
            <person name="Pallen M.J."/>
        </authorList>
    </citation>
    <scope>NUCLEOTIDE SEQUENCE</scope>
    <source>
        <strain evidence="2">ChiHjej13B12-4958</strain>
    </source>
</reference>
<organism evidence="2 3">
    <name type="scientific">Candidatus Corynebacterium faecigallinarum</name>
    <dbReference type="NCBI Taxonomy" id="2838528"/>
    <lineage>
        <taxon>Bacteria</taxon>
        <taxon>Bacillati</taxon>
        <taxon>Actinomycetota</taxon>
        <taxon>Actinomycetes</taxon>
        <taxon>Mycobacteriales</taxon>
        <taxon>Corynebacteriaceae</taxon>
        <taxon>Corynebacterium</taxon>
    </lineage>
</organism>
<dbReference type="AlphaFoldDB" id="A0A9D2QFP3"/>
<protein>
    <recommendedName>
        <fullName evidence="4">Secreted protein</fullName>
    </recommendedName>
</protein>
<evidence type="ECO:0008006" key="4">
    <source>
        <dbReference type="Google" id="ProtNLM"/>
    </source>
</evidence>
<feature type="compositionally biased region" description="Pro residues" evidence="1">
    <location>
        <begin position="54"/>
        <end position="64"/>
    </location>
</feature>
<comment type="caution">
    <text evidence="2">The sequence shown here is derived from an EMBL/GenBank/DDBJ whole genome shotgun (WGS) entry which is preliminary data.</text>
</comment>
<sequence length="150" mass="15850">MFTSSPTRRFAAVAATVVLGVGVSGCSGGDDEAQASDASGTSTVTVTETASNPDPNPNPDPAPQPCTLGTLHESTGLEMLDVMMYCDGAWMRAGQAATDHVRNLSWTGETWVEYVADGRSKPTGYPCYSWDRLITDGVPEALRDQLTVCT</sequence>
<proteinExistence type="predicted"/>
<name>A0A9D2QFP3_9CORY</name>
<evidence type="ECO:0000313" key="2">
    <source>
        <dbReference type="EMBL" id="HJC85611.1"/>
    </source>
</evidence>